<proteinExistence type="predicted"/>
<protein>
    <submittedName>
        <fullName evidence="5">LysM and putative peptidoglycan-binding domain-containing protein 3-like</fullName>
    </submittedName>
</protein>
<keyword evidence="2" id="KW-0472">Membrane</keyword>
<feature type="compositionally biased region" description="Low complexity" evidence="1">
    <location>
        <begin position="190"/>
        <end position="210"/>
    </location>
</feature>
<sequence length="435" mass="45875">MPGRLYGAVAPFPNPVDDPSNSYIFSGGRGTGKGDRRDVASSSSSPPLGTLSSDEDDESTALIAATADAGVTAAVTAETSGAAVATETSATDAIELRVRATRDGARMAGERPPPLADVVFLEREVREGDSLVTFALQYGCSVSDIKRANNLMSEQGMYALRSVRIPVRRHGLLTDAVEEARRRPLPPPSSSSTTSSLPATAGASVATGGSSLPTARLAAVPAPPSPMASPAEVAATAAAVAFLRVMDRDIANIARRTDVSKASLEEVTQALTEKRFHPLGPRQHLHQLEFRQDNHQQQQQQLEGSSHHRRRKDSCDGADCGIRWWSAVAVMLLVGVAMPLVYYAFHAVRARLDSPAPLAGEDDPAAAAAAAAAAAEAGGIPGKGEQQRQGQQHERQQQQVRRLVSRFHRAPIELRSTPDGTLPTVASKQIPAASG</sequence>
<evidence type="ECO:0000256" key="1">
    <source>
        <dbReference type="SAM" id="MobiDB-lite"/>
    </source>
</evidence>
<feature type="transmembrane region" description="Helical" evidence="2">
    <location>
        <begin position="324"/>
        <end position="345"/>
    </location>
</feature>
<accession>A0AAJ7U4Q5</accession>
<dbReference type="PANTHER" id="PTHR20932:SF13">
    <property type="entry name" value="LD36653P"/>
    <property type="match status" value="1"/>
</dbReference>
<feature type="region of interest" description="Disordered" evidence="1">
    <location>
        <begin position="292"/>
        <end position="313"/>
    </location>
</feature>
<dbReference type="PROSITE" id="PS51782">
    <property type="entry name" value="LYSM"/>
    <property type="match status" value="1"/>
</dbReference>
<reference evidence="5" key="1">
    <citation type="submission" date="2025-08" db="UniProtKB">
        <authorList>
            <consortium name="RefSeq"/>
        </authorList>
    </citation>
    <scope>IDENTIFICATION</scope>
    <source>
        <tissue evidence="5">Sperm</tissue>
    </source>
</reference>
<evidence type="ECO:0000313" key="4">
    <source>
        <dbReference type="Proteomes" id="UP001318040"/>
    </source>
</evidence>
<dbReference type="CDD" id="cd00118">
    <property type="entry name" value="LysM"/>
    <property type="match status" value="1"/>
</dbReference>
<feature type="compositionally biased region" description="Low complexity" evidence="1">
    <location>
        <begin position="369"/>
        <end position="378"/>
    </location>
</feature>
<dbReference type="RefSeq" id="XP_032829647.1">
    <property type="nucleotide sequence ID" value="XM_032973756.1"/>
</dbReference>
<dbReference type="InterPro" id="IPR018392">
    <property type="entry name" value="LysM"/>
</dbReference>
<dbReference type="AlphaFoldDB" id="A0AAJ7U4Q5"/>
<feature type="region of interest" description="Disordered" evidence="1">
    <location>
        <begin position="369"/>
        <end position="435"/>
    </location>
</feature>
<dbReference type="Pfam" id="PF01476">
    <property type="entry name" value="LysM"/>
    <property type="match status" value="1"/>
</dbReference>
<organism evidence="4 5">
    <name type="scientific">Petromyzon marinus</name>
    <name type="common">Sea lamprey</name>
    <dbReference type="NCBI Taxonomy" id="7757"/>
    <lineage>
        <taxon>Eukaryota</taxon>
        <taxon>Metazoa</taxon>
        <taxon>Chordata</taxon>
        <taxon>Craniata</taxon>
        <taxon>Vertebrata</taxon>
        <taxon>Cyclostomata</taxon>
        <taxon>Hyperoartia</taxon>
        <taxon>Petromyzontiformes</taxon>
        <taxon>Petromyzontidae</taxon>
        <taxon>Petromyzon</taxon>
    </lineage>
</organism>
<gene>
    <name evidence="5" type="primary">LOC116953499</name>
</gene>
<dbReference type="KEGG" id="pmrn:116953499"/>
<dbReference type="InterPro" id="IPR036779">
    <property type="entry name" value="LysM_dom_sf"/>
</dbReference>
<dbReference type="Proteomes" id="UP001318040">
    <property type="component" value="Chromosome 52"/>
</dbReference>
<dbReference type="Gene3D" id="3.10.350.10">
    <property type="entry name" value="LysM domain"/>
    <property type="match status" value="1"/>
</dbReference>
<feature type="region of interest" description="Disordered" evidence="1">
    <location>
        <begin position="175"/>
        <end position="210"/>
    </location>
</feature>
<feature type="compositionally biased region" description="Low complexity" evidence="1">
    <location>
        <begin position="41"/>
        <end position="52"/>
    </location>
</feature>
<dbReference type="PANTHER" id="PTHR20932">
    <property type="entry name" value="LYSM AND PUTATIVE PEPTIDOGLYCAN-BINDING DOMAIN-CONTAINING PROTEIN"/>
    <property type="match status" value="1"/>
</dbReference>
<evidence type="ECO:0000256" key="2">
    <source>
        <dbReference type="SAM" id="Phobius"/>
    </source>
</evidence>
<keyword evidence="2" id="KW-1133">Transmembrane helix</keyword>
<name>A0AAJ7U4Q5_PETMA</name>
<evidence type="ECO:0000259" key="3">
    <source>
        <dbReference type="PROSITE" id="PS51782"/>
    </source>
</evidence>
<feature type="region of interest" description="Disordered" evidence="1">
    <location>
        <begin position="1"/>
        <end position="57"/>
    </location>
</feature>
<keyword evidence="2" id="KW-0812">Transmembrane</keyword>
<keyword evidence="4" id="KW-1185">Reference proteome</keyword>
<dbReference type="SMART" id="SM00257">
    <property type="entry name" value="LysM"/>
    <property type="match status" value="1"/>
</dbReference>
<evidence type="ECO:0000313" key="5">
    <source>
        <dbReference type="RefSeq" id="XP_032829647.1"/>
    </source>
</evidence>
<dbReference type="InterPro" id="IPR045030">
    <property type="entry name" value="LYSM1-4"/>
</dbReference>
<feature type="domain" description="LysM" evidence="3">
    <location>
        <begin position="121"/>
        <end position="165"/>
    </location>
</feature>